<dbReference type="Proteomes" id="UP001158045">
    <property type="component" value="Unassembled WGS sequence"/>
</dbReference>
<dbReference type="InterPro" id="IPR000014">
    <property type="entry name" value="PAS"/>
</dbReference>
<dbReference type="CDD" id="cd00093">
    <property type="entry name" value="HTH_XRE"/>
    <property type="match status" value="1"/>
</dbReference>
<comment type="caution">
    <text evidence="3">The sequence shown here is derived from an EMBL/GenBank/DDBJ whole genome shotgun (WGS) entry which is preliminary data.</text>
</comment>
<sequence>METFGDFLKRMRTKEYTQRELAKILNVGHPYISKLEANIEQNPSERLLLDIAELFKLKPATVFLKAKRIPEKWIKEIVSSPKMFNALEMILEANAKDKQEEYISFQRYFENSSKSMLLIDPKSAEIMDANESALSFYGYSKHHLLNKTVFDLNIQSEAEIRENMNSVCNNEKHTFEFIHKLSTGQTKDIFVMSELVSLCDQPKLLSIIVEK</sequence>
<feature type="domain" description="PAS" evidence="1">
    <location>
        <begin position="101"/>
        <end position="171"/>
    </location>
</feature>
<dbReference type="SUPFAM" id="SSF55785">
    <property type="entry name" value="PYP-like sensor domain (PAS domain)"/>
    <property type="match status" value="1"/>
</dbReference>
<feature type="domain" description="HTH cro/C1-type" evidence="2">
    <location>
        <begin position="8"/>
        <end position="62"/>
    </location>
</feature>
<accession>A0ABT6NEG0</accession>
<dbReference type="SUPFAM" id="SSF47413">
    <property type="entry name" value="lambda repressor-like DNA-binding domains"/>
    <property type="match status" value="1"/>
</dbReference>
<evidence type="ECO:0000259" key="2">
    <source>
        <dbReference type="PROSITE" id="PS50943"/>
    </source>
</evidence>
<reference evidence="3 4" key="1">
    <citation type="submission" date="2023-04" db="EMBL/GenBank/DDBJ databases">
        <title>Fusibacter bizertensis strain WBS, isolated from littoral bottom sediments of the Arctic seas - biochemical and genomic analysis.</title>
        <authorList>
            <person name="Brioukhanov A.L."/>
        </authorList>
    </citation>
    <scope>NUCLEOTIDE SEQUENCE [LARGE SCALE GENOMIC DNA]</scope>
    <source>
        <strain evidence="3 4">WBS</strain>
    </source>
</reference>
<dbReference type="Pfam" id="PF13426">
    <property type="entry name" value="PAS_9"/>
    <property type="match status" value="1"/>
</dbReference>
<dbReference type="InterPro" id="IPR010982">
    <property type="entry name" value="Lambda_DNA-bd_dom_sf"/>
</dbReference>
<evidence type="ECO:0000313" key="4">
    <source>
        <dbReference type="Proteomes" id="UP001158045"/>
    </source>
</evidence>
<protein>
    <submittedName>
        <fullName evidence="3">Helix-turn-helix domain-containing protein</fullName>
    </submittedName>
</protein>
<dbReference type="InterPro" id="IPR035965">
    <property type="entry name" value="PAS-like_dom_sf"/>
</dbReference>
<organism evidence="3 4">
    <name type="scientific">Fusibacter bizertensis</name>
    <dbReference type="NCBI Taxonomy" id="1488331"/>
    <lineage>
        <taxon>Bacteria</taxon>
        <taxon>Bacillati</taxon>
        <taxon>Bacillota</taxon>
        <taxon>Clostridia</taxon>
        <taxon>Eubacteriales</taxon>
        <taxon>Eubacteriales Family XII. Incertae Sedis</taxon>
        <taxon>Fusibacter</taxon>
    </lineage>
</organism>
<dbReference type="SMART" id="SM00091">
    <property type="entry name" value="PAS"/>
    <property type="match status" value="1"/>
</dbReference>
<dbReference type="SMART" id="SM00530">
    <property type="entry name" value="HTH_XRE"/>
    <property type="match status" value="1"/>
</dbReference>
<proteinExistence type="predicted"/>
<dbReference type="Gene3D" id="1.10.260.40">
    <property type="entry name" value="lambda repressor-like DNA-binding domains"/>
    <property type="match status" value="1"/>
</dbReference>
<dbReference type="NCBIfam" id="TIGR00229">
    <property type="entry name" value="sensory_box"/>
    <property type="match status" value="1"/>
</dbReference>
<name>A0ABT6NEG0_9FIRM</name>
<dbReference type="CDD" id="cd00130">
    <property type="entry name" value="PAS"/>
    <property type="match status" value="1"/>
</dbReference>
<dbReference type="Pfam" id="PF01381">
    <property type="entry name" value="HTH_3"/>
    <property type="match status" value="1"/>
</dbReference>
<evidence type="ECO:0000259" key="1">
    <source>
        <dbReference type="PROSITE" id="PS50112"/>
    </source>
</evidence>
<dbReference type="EMBL" id="JARYZI010000007">
    <property type="protein sequence ID" value="MDH8678793.1"/>
    <property type="molecule type" value="Genomic_DNA"/>
</dbReference>
<dbReference type="PROSITE" id="PS50112">
    <property type="entry name" value="PAS"/>
    <property type="match status" value="1"/>
</dbReference>
<dbReference type="RefSeq" id="WP_281094683.1">
    <property type="nucleotide sequence ID" value="NZ_JARYZI010000007.1"/>
</dbReference>
<evidence type="ECO:0000313" key="3">
    <source>
        <dbReference type="EMBL" id="MDH8678793.1"/>
    </source>
</evidence>
<dbReference type="Gene3D" id="3.30.450.20">
    <property type="entry name" value="PAS domain"/>
    <property type="match status" value="1"/>
</dbReference>
<keyword evidence="4" id="KW-1185">Reference proteome</keyword>
<dbReference type="PROSITE" id="PS50943">
    <property type="entry name" value="HTH_CROC1"/>
    <property type="match status" value="1"/>
</dbReference>
<dbReference type="InterPro" id="IPR001387">
    <property type="entry name" value="Cro/C1-type_HTH"/>
</dbReference>
<gene>
    <name evidence="3" type="ORF">QE109_11575</name>
</gene>